<sequence length="94" mass="10821">MTAGSFFMRPFDMLRIGQPGRERPSQIFLSWIRHTHSMPIPQPTYYGYYWYCEQLMTNTFSYPVVFASGNGGQYIMIIDALDLVVVFTGSNYGS</sequence>
<evidence type="ECO:0000313" key="2">
    <source>
        <dbReference type="Proteomes" id="UP000002028"/>
    </source>
</evidence>
<keyword evidence="2" id="KW-1185">Reference proteome</keyword>
<dbReference type="Gene3D" id="3.40.710.10">
    <property type="entry name" value="DD-peptidase/beta-lactamase superfamily"/>
    <property type="match status" value="1"/>
</dbReference>
<proteinExistence type="predicted"/>
<dbReference type="EMBL" id="CP001769">
    <property type="protein sequence ID" value="ADB38226.1"/>
    <property type="molecule type" value="Genomic_DNA"/>
</dbReference>
<dbReference type="eggNOG" id="COG1680">
    <property type="taxonomic scope" value="Bacteria"/>
</dbReference>
<dbReference type="Proteomes" id="UP000002028">
    <property type="component" value="Chromosome"/>
</dbReference>
<gene>
    <name evidence="1" type="ordered locus">Slin_2204</name>
</gene>
<protein>
    <submittedName>
        <fullName evidence="1">Beta-lactamase</fullName>
    </submittedName>
</protein>
<evidence type="ECO:0000313" key="1">
    <source>
        <dbReference type="EMBL" id="ADB38226.1"/>
    </source>
</evidence>
<reference evidence="1 2" key="1">
    <citation type="journal article" date="2010" name="Stand. Genomic Sci.">
        <title>Complete genome sequence of Spirosoma linguale type strain (1).</title>
        <authorList>
            <person name="Lail K."/>
            <person name="Sikorski J."/>
            <person name="Saunders E."/>
            <person name="Lapidus A."/>
            <person name="Glavina Del Rio T."/>
            <person name="Copeland A."/>
            <person name="Tice H."/>
            <person name="Cheng J.-F."/>
            <person name="Lucas S."/>
            <person name="Nolan M."/>
            <person name="Bruce D."/>
            <person name="Goodwin L."/>
            <person name="Pitluck S."/>
            <person name="Ivanova N."/>
            <person name="Mavromatis K."/>
            <person name="Ovchinnikova G."/>
            <person name="Pati A."/>
            <person name="Chen A."/>
            <person name="Palaniappan K."/>
            <person name="Land M."/>
            <person name="Hauser L."/>
            <person name="Chang Y.-J."/>
            <person name="Jeffries C.D."/>
            <person name="Chain P."/>
            <person name="Brettin T."/>
            <person name="Detter J.C."/>
            <person name="Schuetze A."/>
            <person name="Rohde M."/>
            <person name="Tindall B.J."/>
            <person name="Goeker M."/>
            <person name="Bristow J."/>
            <person name="Eisen J.A."/>
            <person name="Markowitz V."/>
            <person name="Hugenholtz P."/>
            <person name="Kyrpides N.C."/>
            <person name="Klenk H.-P."/>
            <person name="Chen F."/>
        </authorList>
    </citation>
    <scope>NUCLEOTIDE SEQUENCE [LARGE SCALE GENOMIC DNA]</scope>
    <source>
        <strain evidence="2">ATCC 33905 / DSM 74 / LMG 10896 / Claus 1</strain>
    </source>
</reference>
<organism evidence="1 2">
    <name type="scientific">Spirosoma linguale (strain ATCC 33905 / DSM 74 / LMG 10896 / Claus 1)</name>
    <dbReference type="NCBI Taxonomy" id="504472"/>
    <lineage>
        <taxon>Bacteria</taxon>
        <taxon>Pseudomonadati</taxon>
        <taxon>Bacteroidota</taxon>
        <taxon>Cytophagia</taxon>
        <taxon>Cytophagales</taxon>
        <taxon>Cytophagaceae</taxon>
        <taxon>Spirosoma</taxon>
    </lineage>
</organism>
<name>D2QEH4_SPILD</name>
<dbReference type="KEGG" id="sli:Slin_2204"/>
<dbReference type="AlphaFoldDB" id="D2QEH4"/>
<dbReference type="HOGENOM" id="CLU_2384671_0_0_10"/>
<accession>D2QEH4</accession>
<dbReference type="InterPro" id="IPR012338">
    <property type="entry name" value="Beta-lactam/transpept-like"/>
</dbReference>
<dbReference type="SUPFAM" id="SSF56601">
    <property type="entry name" value="beta-lactamase/transpeptidase-like"/>
    <property type="match status" value="1"/>
</dbReference>